<evidence type="ECO:0000256" key="1">
    <source>
        <dbReference type="SAM" id="MobiDB-lite"/>
    </source>
</evidence>
<feature type="compositionally biased region" description="Low complexity" evidence="1">
    <location>
        <begin position="135"/>
        <end position="144"/>
    </location>
</feature>
<dbReference type="Gene3D" id="3.10.20.90">
    <property type="entry name" value="Phosphatidylinositol 3-kinase Catalytic Subunit, Chain A, domain 1"/>
    <property type="match status" value="1"/>
</dbReference>
<evidence type="ECO:0008006" key="4">
    <source>
        <dbReference type="Google" id="ProtNLM"/>
    </source>
</evidence>
<dbReference type="PANTHER" id="PTHR47290:SF4">
    <property type="entry name" value="RING FINGER PROTEIN"/>
    <property type="match status" value="1"/>
</dbReference>
<sequence>MTMVPAENLSKQQHLHHHHHHHHQYLVYSNNNNNKGVVYPGGCGDDNYSEYFGGLMSRIEIQGHDYYCTSTQTTDQSNCFLGSDLGLVGPPMAEDESRTNSLNESSSKDERDEGWLQLGIGTGHMESNNKNNLQTATATTPTTTMDQRRSSGGLVELDLLPGAGGGGLPSSRQLAIRSSSIAPMFHVPEIVPHPHPPPRPFSNFTTTSLYFQQHHHHHHHMASSSSNFPSPHHQQEVNWAFRPILSHNIGTASTSSSSVSSSSSSMPPLGAGGSSSYFARQFQLQQSGLMDVSAAGPSIDFRVVSPPRRPHSGIWFMLQASQNQAKQPFLPQIPKNYLRIKDGGMTVRLLIKYLVNKLRLDSESEQIEITCRGQQLLPFLTLQHVRDHIWSRRDAVCLLPDSPTSTSDHVMVLQYARTSA</sequence>
<dbReference type="Proteomes" id="UP000813462">
    <property type="component" value="Unassembled WGS sequence"/>
</dbReference>
<organism evidence="2 3">
    <name type="scientific">Ziziphus jujuba var. spinosa</name>
    <dbReference type="NCBI Taxonomy" id="714518"/>
    <lineage>
        <taxon>Eukaryota</taxon>
        <taxon>Viridiplantae</taxon>
        <taxon>Streptophyta</taxon>
        <taxon>Embryophyta</taxon>
        <taxon>Tracheophyta</taxon>
        <taxon>Spermatophyta</taxon>
        <taxon>Magnoliopsida</taxon>
        <taxon>eudicotyledons</taxon>
        <taxon>Gunneridae</taxon>
        <taxon>Pentapetalae</taxon>
        <taxon>rosids</taxon>
        <taxon>fabids</taxon>
        <taxon>Rosales</taxon>
        <taxon>Rhamnaceae</taxon>
        <taxon>Paliureae</taxon>
        <taxon>Ziziphus</taxon>
    </lineage>
</organism>
<protein>
    <recommendedName>
        <fullName evidence="4">Protein LAX PANICLE 2</fullName>
    </recommendedName>
</protein>
<feature type="compositionally biased region" description="Polar residues" evidence="1">
    <location>
        <begin position="125"/>
        <end position="134"/>
    </location>
</feature>
<gene>
    <name evidence="2" type="ORF">FEM48_Zijuj10G0172300</name>
</gene>
<feature type="region of interest" description="Disordered" evidence="1">
    <location>
        <begin position="1"/>
        <end position="24"/>
    </location>
</feature>
<name>A0A978UPP0_ZIZJJ</name>
<reference evidence="2" key="1">
    <citation type="journal article" date="2021" name="Front. Plant Sci.">
        <title>Chromosome-Scale Genome Assembly for Chinese Sour Jujube and Insights Into Its Genome Evolution and Domestication Signature.</title>
        <authorList>
            <person name="Shen L.-Y."/>
            <person name="Luo H."/>
            <person name="Wang X.-L."/>
            <person name="Wang X.-M."/>
            <person name="Qiu X.-J."/>
            <person name="Liu H."/>
            <person name="Zhou S.-S."/>
            <person name="Jia K.-H."/>
            <person name="Nie S."/>
            <person name="Bao Y.-T."/>
            <person name="Zhang R.-G."/>
            <person name="Yun Q.-Z."/>
            <person name="Chai Y.-H."/>
            <person name="Lu J.-Y."/>
            <person name="Li Y."/>
            <person name="Zhao S.-W."/>
            <person name="Mao J.-F."/>
            <person name="Jia S.-G."/>
            <person name="Mao Y.-M."/>
        </authorList>
    </citation>
    <scope>NUCLEOTIDE SEQUENCE</scope>
    <source>
        <strain evidence="2">AT0</strain>
        <tissue evidence="2">Leaf</tissue>
    </source>
</reference>
<accession>A0A978UPP0</accession>
<dbReference type="InterPro" id="IPR044171">
    <property type="entry name" value="LAX2-like"/>
</dbReference>
<comment type="caution">
    <text evidence="2">The sequence shown here is derived from an EMBL/GenBank/DDBJ whole genome shotgun (WGS) entry which is preliminary data.</text>
</comment>
<feature type="compositionally biased region" description="Basic residues" evidence="1">
    <location>
        <begin position="13"/>
        <end position="24"/>
    </location>
</feature>
<evidence type="ECO:0000313" key="2">
    <source>
        <dbReference type="EMBL" id="KAH7516792.1"/>
    </source>
</evidence>
<dbReference type="PANTHER" id="PTHR47290">
    <property type="entry name" value="RING FINGER PROTEIN"/>
    <property type="match status" value="1"/>
</dbReference>
<feature type="region of interest" description="Disordered" evidence="1">
    <location>
        <begin position="90"/>
        <end position="150"/>
    </location>
</feature>
<evidence type="ECO:0000313" key="3">
    <source>
        <dbReference type="Proteomes" id="UP000813462"/>
    </source>
</evidence>
<dbReference type="EMBL" id="JAEACU010000010">
    <property type="protein sequence ID" value="KAH7516792.1"/>
    <property type="molecule type" value="Genomic_DNA"/>
</dbReference>
<dbReference type="AlphaFoldDB" id="A0A978UPP0"/>
<proteinExistence type="predicted"/>
<feature type="region of interest" description="Disordered" evidence="1">
    <location>
        <begin position="213"/>
        <end position="233"/>
    </location>
</feature>